<dbReference type="AlphaFoldDB" id="A0A519BNY7"/>
<dbReference type="Proteomes" id="UP000319296">
    <property type="component" value="Unassembled WGS sequence"/>
</dbReference>
<gene>
    <name evidence="1" type="ORF">EVG15_02420</name>
</gene>
<proteinExistence type="predicted"/>
<protein>
    <recommendedName>
        <fullName evidence="3">Toxin-antitoxin system HicB family antitoxin</fullName>
    </recommendedName>
</protein>
<evidence type="ECO:0000313" key="1">
    <source>
        <dbReference type="EMBL" id="RZD18978.1"/>
    </source>
</evidence>
<dbReference type="GO" id="GO:0006355">
    <property type="term" value="P:regulation of DNA-templated transcription"/>
    <property type="evidence" value="ECO:0007669"/>
    <property type="project" value="InterPro"/>
</dbReference>
<evidence type="ECO:0008006" key="3">
    <source>
        <dbReference type="Google" id="ProtNLM"/>
    </source>
</evidence>
<dbReference type="InterPro" id="IPR010985">
    <property type="entry name" value="Ribbon_hlx_hlx"/>
</dbReference>
<reference evidence="1 2" key="1">
    <citation type="journal article" date="2019" name="ISME J.">
        <title>Insights into ecological role of a new deltaproteobacterial order Candidatus Acidulodesulfobacterales by metagenomics and metatranscriptomics.</title>
        <authorList>
            <person name="Tan S."/>
            <person name="Liu J."/>
            <person name="Fang Y."/>
            <person name="Hedlund B.P."/>
            <person name="Lian Z.H."/>
            <person name="Huang L.Y."/>
            <person name="Li J.T."/>
            <person name="Huang L.N."/>
            <person name="Li W.J."/>
            <person name="Jiang H.C."/>
            <person name="Dong H.L."/>
            <person name="Shu W.S."/>
        </authorList>
    </citation>
    <scope>NUCLEOTIDE SEQUENCE [LARGE SCALE GENOMIC DNA]</scope>
    <source>
        <strain evidence="1">AP1</strain>
    </source>
</reference>
<comment type="caution">
    <text evidence="1">The sequence shown here is derived from an EMBL/GenBank/DDBJ whole genome shotgun (WGS) entry which is preliminary data.</text>
</comment>
<sequence length="90" mass="10439">MQQLTIRGIPEEIQAIVKKEAEEKGVSLNKAFISLVVKAAGINEEKKKKENIYHDMDFLSGLWTEDEARIFEKNLAIHRKIDDELWKTVK</sequence>
<organism evidence="1 2">
    <name type="scientific">Candidatus Acididesulfobacter diazotrophicus</name>
    <dbReference type="NCBI Taxonomy" id="2597226"/>
    <lineage>
        <taxon>Bacteria</taxon>
        <taxon>Deltaproteobacteria</taxon>
        <taxon>Candidatus Acidulodesulfobacterales</taxon>
        <taxon>Candidatus Acididesulfobacter</taxon>
    </lineage>
</organism>
<name>A0A519BNY7_9DELT</name>
<evidence type="ECO:0000313" key="2">
    <source>
        <dbReference type="Proteomes" id="UP000319296"/>
    </source>
</evidence>
<dbReference type="SUPFAM" id="SSF47598">
    <property type="entry name" value="Ribbon-helix-helix"/>
    <property type="match status" value="1"/>
</dbReference>
<dbReference type="EMBL" id="SGBB01000003">
    <property type="protein sequence ID" value="RZD18978.1"/>
    <property type="molecule type" value="Genomic_DNA"/>
</dbReference>
<accession>A0A519BNY7</accession>